<dbReference type="GeneID" id="105365478"/>
<evidence type="ECO:0000256" key="6">
    <source>
        <dbReference type="ARBA" id="ARBA00023136"/>
    </source>
</evidence>
<dbReference type="SUPFAM" id="SSF53850">
    <property type="entry name" value="Periplasmic binding protein-like II"/>
    <property type="match status" value="1"/>
</dbReference>
<keyword evidence="6 9" id="KW-0472">Membrane</keyword>
<comment type="subcellular location">
    <subcellularLocation>
        <location evidence="1">Cell membrane</location>
        <topology evidence="1">Multi-pass membrane protein</topology>
    </subcellularLocation>
</comment>
<dbReference type="Proteomes" id="UP000695007">
    <property type="component" value="Unplaced"/>
</dbReference>
<feature type="transmembrane region" description="Helical" evidence="9">
    <location>
        <begin position="645"/>
        <end position="665"/>
    </location>
</feature>
<accession>A0AAJ7DZC4</accession>
<dbReference type="GO" id="GO:0050906">
    <property type="term" value="P:detection of stimulus involved in sensory perception"/>
    <property type="evidence" value="ECO:0007669"/>
    <property type="project" value="UniProtKB-ARBA"/>
</dbReference>
<protein>
    <submittedName>
        <fullName evidence="13">Uncharacterized protein LOC105365478</fullName>
    </submittedName>
</protein>
<feature type="domain" description="Ionotropic glutamate receptor C-terminal" evidence="11">
    <location>
        <begin position="407"/>
        <end position="655"/>
    </location>
</feature>
<dbReference type="KEGG" id="csol:105365478"/>
<dbReference type="AlphaFoldDB" id="A0AAJ7DZC4"/>
<name>A0AAJ7DZC4_9HYME</name>
<keyword evidence="7" id="KW-0675">Receptor</keyword>
<keyword evidence="12" id="KW-1185">Reference proteome</keyword>
<evidence type="ECO:0000256" key="10">
    <source>
        <dbReference type="SAM" id="SignalP"/>
    </source>
</evidence>
<evidence type="ECO:0000256" key="9">
    <source>
        <dbReference type="SAM" id="Phobius"/>
    </source>
</evidence>
<dbReference type="InterPro" id="IPR001320">
    <property type="entry name" value="Iontro_rcpt_C"/>
</dbReference>
<evidence type="ECO:0000256" key="7">
    <source>
        <dbReference type="ARBA" id="ARBA00023170"/>
    </source>
</evidence>
<evidence type="ECO:0000256" key="8">
    <source>
        <dbReference type="ARBA" id="ARBA00023180"/>
    </source>
</evidence>
<dbReference type="RefSeq" id="XP_011501960.1">
    <property type="nucleotide sequence ID" value="XM_011503658.1"/>
</dbReference>
<feature type="chain" id="PRO_5042556665" evidence="10">
    <location>
        <begin position="19"/>
        <end position="781"/>
    </location>
</feature>
<evidence type="ECO:0000259" key="11">
    <source>
        <dbReference type="Pfam" id="PF00060"/>
    </source>
</evidence>
<sequence length="781" mass="89832">MPFNVWFIIIFFFTGAKCTEFGMSSMPPTILTLQMIIDFAVEENWKQVIFFDCIGNNDCGRTYAIPLMNCFADHGIRTSIKSLSETTDLFQMFNVGLSRLGVVLLLDDIDLDSENNLFHKLTPHNKTTRPIVLGPYVSWLVVSTKWNTTQILNTVKDWPIGIDTDFSITMSFLTADVILDVLNQFANRTCRHLHSYTKTYDYERLRRSQSISPPEMTFVQEFNNTSKIIKVFFIASVYKIRTEGNESLELESWDFWNPSRRHIKKEKITNKMRTNLKLHIMNFGLRNVTRYYETNDDPTQIKNIDYASSVETLQELINLFMKCLNVSANITNYVTAQTSTTSEFVNAIINGDIDLGVAYFDVDLERQDMLSFSYPIVHYTRSIYFKPPQTSINIFLRPFSKKMLLCVLATLVLIISVMEIINYVTLFIHWKEDREHFGLGEATLWCISIMCMQGSPWTPRTRAGKTVLLGSLMFSLMTYNSYSGSITSILSVKTTAISNVSDFFDYDYVFGCSKMDDAYITTKEELRNFYVKALEKDQLRVSEQTGLEKSINGSYAYFVTETVARRILRKALMFQRCKINELQTKTPGVLALPISAVSPYKKVIDISILRLWQYGILPKLSLLIKPPLLNCEGVLKYNQARFMDVYGAFVILLAGVIGSIVIFFIERTWASRQSLKDIQMRITGKYEDTLRPPNDDVFDTTRRVDLRLSLKILSLDRSQGEARQSKDKNLLTNDEFGSKGIGSIKTRDFGGGDLTKPRIRIREVQFIRFPDKRPPLFPYCP</sequence>
<dbReference type="InterPro" id="IPR052192">
    <property type="entry name" value="Insect_Ionotropic_Sensory_Rcpt"/>
</dbReference>
<feature type="transmembrane region" description="Helical" evidence="9">
    <location>
        <begin position="402"/>
        <end position="424"/>
    </location>
</feature>
<keyword evidence="8" id="KW-0325">Glycoprotein</keyword>
<reference evidence="13" key="1">
    <citation type="submission" date="2025-08" db="UniProtKB">
        <authorList>
            <consortium name="RefSeq"/>
        </authorList>
    </citation>
    <scope>IDENTIFICATION</scope>
</reference>
<evidence type="ECO:0000256" key="2">
    <source>
        <dbReference type="ARBA" id="ARBA00008685"/>
    </source>
</evidence>
<evidence type="ECO:0000256" key="5">
    <source>
        <dbReference type="ARBA" id="ARBA00022989"/>
    </source>
</evidence>
<dbReference type="Gene3D" id="1.10.287.70">
    <property type="match status" value="1"/>
</dbReference>
<keyword evidence="10" id="KW-0732">Signal</keyword>
<gene>
    <name evidence="13" type="primary">LOC105365478</name>
</gene>
<organism evidence="12 13">
    <name type="scientific">Ceratosolen solmsi marchali</name>
    <dbReference type="NCBI Taxonomy" id="326594"/>
    <lineage>
        <taxon>Eukaryota</taxon>
        <taxon>Metazoa</taxon>
        <taxon>Ecdysozoa</taxon>
        <taxon>Arthropoda</taxon>
        <taxon>Hexapoda</taxon>
        <taxon>Insecta</taxon>
        <taxon>Pterygota</taxon>
        <taxon>Neoptera</taxon>
        <taxon>Endopterygota</taxon>
        <taxon>Hymenoptera</taxon>
        <taxon>Apocrita</taxon>
        <taxon>Proctotrupomorpha</taxon>
        <taxon>Chalcidoidea</taxon>
        <taxon>Agaonidae</taxon>
        <taxon>Agaoninae</taxon>
        <taxon>Ceratosolen</taxon>
    </lineage>
</organism>
<comment type="similarity">
    <text evidence="2">Belongs to the glutamate-gated ion channel (TC 1.A.10.1) family.</text>
</comment>
<dbReference type="GO" id="GO:0015276">
    <property type="term" value="F:ligand-gated monoatomic ion channel activity"/>
    <property type="evidence" value="ECO:0007669"/>
    <property type="project" value="InterPro"/>
</dbReference>
<evidence type="ECO:0000256" key="4">
    <source>
        <dbReference type="ARBA" id="ARBA00022692"/>
    </source>
</evidence>
<evidence type="ECO:0000313" key="13">
    <source>
        <dbReference type="RefSeq" id="XP_011501960.1"/>
    </source>
</evidence>
<dbReference type="GO" id="GO:0005886">
    <property type="term" value="C:plasma membrane"/>
    <property type="evidence" value="ECO:0007669"/>
    <property type="project" value="UniProtKB-SubCell"/>
</dbReference>
<evidence type="ECO:0000256" key="3">
    <source>
        <dbReference type="ARBA" id="ARBA00022475"/>
    </source>
</evidence>
<evidence type="ECO:0000256" key="1">
    <source>
        <dbReference type="ARBA" id="ARBA00004651"/>
    </source>
</evidence>
<dbReference type="PANTHER" id="PTHR42643:SF33">
    <property type="entry name" value="GLUTAMATE RECEPTOR 2-LIKE PROTEIN"/>
    <property type="match status" value="1"/>
</dbReference>
<evidence type="ECO:0000313" key="12">
    <source>
        <dbReference type="Proteomes" id="UP000695007"/>
    </source>
</evidence>
<dbReference type="PANTHER" id="PTHR42643">
    <property type="entry name" value="IONOTROPIC RECEPTOR 20A-RELATED"/>
    <property type="match status" value="1"/>
</dbReference>
<feature type="signal peptide" evidence="10">
    <location>
        <begin position="1"/>
        <end position="18"/>
    </location>
</feature>
<keyword evidence="3" id="KW-1003">Cell membrane</keyword>
<keyword evidence="4 9" id="KW-0812">Transmembrane</keyword>
<proteinExistence type="inferred from homology"/>
<dbReference type="Pfam" id="PF00060">
    <property type="entry name" value="Lig_chan"/>
    <property type="match status" value="1"/>
</dbReference>
<keyword evidence="5 9" id="KW-1133">Transmembrane helix</keyword>